<feature type="domain" description="Glycoside hydrolase family 29 N-terminal" evidence="7">
    <location>
        <begin position="27"/>
        <end position="385"/>
    </location>
</feature>
<dbReference type="GO" id="GO:0016139">
    <property type="term" value="P:glycoside catabolic process"/>
    <property type="evidence" value="ECO:0007669"/>
    <property type="project" value="TreeGrafter"/>
</dbReference>
<evidence type="ECO:0000256" key="2">
    <source>
        <dbReference type="ARBA" id="ARBA00007951"/>
    </source>
</evidence>
<dbReference type="InterPro" id="IPR017853">
    <property type="entry name" value="GH"/>
</dbReference>
<evidence type="ECO:0000259" key="7">
    <source>
        <dbReference type="Pfam" id="PF01120"/>
    </source>
</evidence>
<dbReference type="GO" id="GO:0004560">
    <property type="term" value="F:alpha-L-fucosidase activity"/>
    <property type="evidence" value="ECO:0007669"/>
    <property type="project" value="InterPro"/>
</dbReference>
<evidence type="ECO:0000256" key="5">
    <source>
        <dbReference type="ARBA" id="ARBA00022801"/>
    </source>
</evidence>
<protein>
    <recommendedName>
        <fullName evidence="3">alpha-L-fucosidase</fullName>
        <ecNumber evidence="3">3.2.1.51</ecNumber>
    </recommendedName>
</protein>
<keyword evidence="5" id="KW-0378">Hydrolase</keyword>
<dbReference type="AlphaFoldDB" id="A0A6J6AGB9"/>
<keyword evidence="6" id="KW-0326">Glycosidase</keyword>
<evidence type="ECO:0000256" key="6">
    <source>
        <dbReference type="ARBA" id="ARBA00023295"/>
    </source>
</evidence>
<dbReference type="PIRSF" id="PIRSF001092">
    <property type="entry name" value="Alpha-L-fucosidase"/>
    <property type="match status" value="1"/>
</dbReference>
<dbReference type="GO" id="GO:0006004">
    <property type="term" value="P:fucose metabolic process"/>
    <property type="evidence" value="ECO:0007669"/>
    <property type="project" value="InterPro"/>
</dbReference>
<dbReference type="EMBL" id="CAETWZ010000054">
    <property type="protein sequence ID" value="CAB4367897.1"/>
    <property type="molecule type" value="Genomic_DNA"/>
</dbReference>
<reference evidence="8" key="1">
    <citation type="submission" date="2020-05" db="EMBL/GenBank/DDBJ databases">
        <authorList>
            <person name="Chiriac C."/>
            <person name="Salcher M."/>
            <person name="Ghai R."/>
            <person name="Kavagutti S V."/>
        </authorList>
    </citation>
    <scope>NUCLEOTIDE SEQUENCE</scope>
</reference>
<evidence type="ECO:0000313" key="8">
    <source>
        <dbReference type="EMBL" id="CAB4367897.1"/>
    </source>
</evidence>
<sequence length="473" mass="52735">MSDLFHWGILTDNADPFLRTLFVYRTNMEKFTSELASLTSHQVPQWFDGAKFGIFVHWFPSTIPAFAPVSDDPFTLAAEKGEHEAFTESPYSEWYWNSLQTPGSTVALHHTEKYGDQPYDDFVPQFFEASKGWQPERWGDLFAASGAKYCVMGTKHHDGVLLWPSDTPNPHKGSQWTSTRDIVGECAEAVRSQGMRFGVYYSGGIDWTFQGLGIDGWSALYNAIPQDDVYHAYVDAHYRELISRYSPDVLWNDIGYPGFGAGAADLFAHFYNTNPEGVVNDRFDFLGVMQGSAHADFVTPEYTTTPPMEGKKFEVCRGIGTSFGYNEQQNDLSYATSTELIHMLVNIVAAGGNFLLNVGPMASGEIPWIQQERLLAIGQWLRINGAAIYASTPHEDSQLTTSDGDTVRLTRGADGSTYVVVLGRPHTNIVSIKDLPTGDTYLLGYDKQLSRIGDDVILPYRPDSSPAFTLRIQ</sequence>
<dbReference type="Gene3D" id="3.20.20.80">
    <property type="entry name" value="Glycosidases"/>
    <property type="match status" value="1"/>
</dbReference>
<accession>A0A6J6AGB9</accession>
<comment type="function">
    <text evidence="1">Alpha-L-fucosidase is responsible for hydrolyzing the alpha-1,6-linked fucose joined to the reducing-end N-acetylglucosamine of the carbohydrate moieties of glycoproteins.</text>
</comment>
<dbReference type="InterPro" id="IPR016286">
    <property type="entry name" value="FUC_metazoa-typ"/>
</dbReference>
<dbReference type="SMART" id="SM00812">
    <property type="entry name" value="Alpha_L_fucos"/>
    <property type="match status" value="1"/>
</dbReference>
<dbReference type="PRINTS" id="PR00741">
    <property type="entry name" value="GLHYDRLASE29"/>
</dbReference>
<proteinExistence type="inferred from homology"/>
<dbReference type="GO" id="GO:0005764">
    <property type="term" value="C:lysosome"/>
    <property type="evidence" value="ECO:0007669"/>
    <property type="project" value="TreeGrafter"/>
</dbReference>
<keyword evidence="4" id="KW-0732">Signal</keyword>
<dbReference type="EC" id="3.2.1.51" evidence="3"/>
<comment type="similarity">
    <text evidence="2">Belongs to the glycosyl hydrolase 29 family.</text>
</comment>
<dbReference type="InterPro" id="IPR000933">
    <property type="entry name" value="Glyco_hydro_29"/>
</dbReference>
<organism evidence="8">
    <name type="scientific">freshwater metagenome</name>
    <dbReference type="NCBI Taxonomy" id="449393"/>
    <lineage>
        <taxon>unclassified sequences</taxon>
        <taxon>metagenomes</taxon>
        <taxon>ecological metagenomes</taxon>
    </lineage>
</organism>
<evidence type="ECO:0000256" key="1">
    <source>
        <dbReference type="ARBA" id="ARBA00004071"/>
    </source>
</evidence>
<evidence type="ECO:0000256" key="3">
    <source>
        <dbReference type="ARBA" id="ARBA00012662"/>
    </source>
</evidence>
<dbReference type="SUPFAM" id="SSF51445">
    <property type="entry name" value="(Trans)glycosidases"/>
    <property type="match status" value="1"/>
</dbReference>
<dbReference type="InterPro" id="IPR057739">
    <property type="entry name" value="Glyco_hydro_29_N"/>
</dbReference>
<dbReference type="Pfam" id="PF01120">
    <property type="entry name" value="Alpha_L_fucos"/>
    <property type="match status" value="1"/>
</dbReference>
<gene>
    <name evidence="8" type="ORF">UFOPK4179_00690</name>
</gene>
<name>A0A6J6AGB9_9ZZZZ</name>
<dbReference type="PANTHER" id="PTHR10030:SF37">
    <property type="entry name" value="ALPHA-L-FUCOSIDASE-RELATED"/>
    <property type="match status" value="1"/>
</dbReference>
<dbReference type="PANTHER" id="PTHR10030">
    <property type="entry name" value="ALPHA-L-FUCOSIDASE"/>
    <property type="match status" value="1"/>
</dbReference>
<evidence type="ECO:0000256" key="4">
    <source>
        <dbReference type="ARBA" id="ARBA00022729"/>
    </source>
</evidence>